<gene>
    <name evidence="1" type="ORF">EZM97_12555</name>
</gene>
<dbReference type="AlphaFoldDB" id="A0A4R0YSI5"/>
<comment type="caution">
    <text evidence="1">The sequence shown here is derived from an EMBL/GenBank/DDBJ whole genome shotgun (WGS) entry which is preliminary data.</text>
</comment>
<evidence type="ECO:0008006" key="3">
    <source>
        <dbReference type="Google" id="ProtNLM"/>
    </source>
</evidence>
<dbReference type="RefSeq" id="WP_131407170.1">
    <property type="nucleotide sequence ID" value="NZ_SJTG01000002.1"/>
</dbReference>
<dbReference type="Gene3D" id="3.90.1720.10">
    <property type="entry name" value="endopeptidase domain like (from Nostoc punctiforme)"/>
    <property type="match status" value="1"/>
</dbReference>
<name>A0A4R0YSI5_9GAMM</name>
<proteinExistence type="predicted"/>
<keyword evidence="2" id="KW-1185">Reference proteome</keyword>
<sequence>MDTLHVLNPQDLVPGDVLLHMGRGELSRLIAWVGDSSYSHAAVVFDDTRLIEAAASGVRHAPLAQRATMVADFHYIDVFRPSRLQQPDGATMPGLLRDALVPYLGRPYPMTSLFVLGVVCAVRNKIPGSRDLRRVIRMALDLVVENDPGKVVCSELVYRGFDEAATAPRHALRLPIVTRSRQHTPVPDIDVLALAHECLDDLRRADRKPSIASEIALLAAPMHGMHDVAAAAMADVPDDADLERCLQQARAQLGIDTPAHARFQANAAAASFYPAPNPKTVLPADLEFSSGLMKVGRMAMASA</sequence>
<reference evidence="1 2" key="1">
    <citation type="submission" date="2019-02" db="EMBL/GenBank/DDBJ databases">
        <title>Dyella amyloliquefaciens sp. nov., isolated from forest soil.</title>
        <authorList>
            <person name="Gao Z.-H."/>
            <person name="Qiu L.-H."/>
        </authorList>
    </citation>
    <scope>NUCLEOTIDE SEQUENCE [LARGE SCALE GENOMIC DNA]</scope>
    <source>
        <strain evidence="1 2">KACC 12747</strain>
    </source>
</reference>
<dbReference type="SUPFAM" id="SSF54001">
    <property type="entry name" value="Cysteine proteinases"/>
    <property type="match status" value="1"/>
</dbReference>
<accession>A0A4R0YSI5</accession>
<dbReference type="EMBL" id="SJTG01000002">
    <property type="protein sequence ID" value="TCI09783.1"/>
    <property type="molecule type" value="Genomic_DNA"/>
</dbReference>
<evidence type="ECO:0000313" key="1">
    <source>
        <dbReference type="EMBL" id="TCI09783.1"/>
    </source>
</evidence>
<dbReference type="InterPro" id="IPR038765">
    <property type="entry name" value="Papain-like_cys_pep_sf"/>
</dbReference>
<dbReference type="Proteomes" id="UP000291822">
    <property type="component" value="Unassembled WGS sequence"/>
</dbReference>
<evidence type="ECO:0000313" key="2">
    <source>
        <dbReference type="Proteomes" id="UP000291822"/>
    </source>
</evidence>
<organism evidence="1 2">
    <name type="scientific">Dyella soli</name>
    <dbReference type="NCBI Taxonomy" id="522319"/>
    <lineage>
        <taxon>Bacteria</taxon>
        <taxon>Pseudomonadati</taxon>
        <taxon>Pseudomonadota</taxon>
        <taxon>Gammaproteobacteria</taxon>
        <taxon>Lysobacterales</taxon>
        <taxon>Rhodanobacteraceae</taxon>
        <taxon>Dyella</taxon>
    </lineage>
</organism>
<protein>
    <recommendedName>
        <fullName evidence="3">Lipo-like protein</fullName>
    </recommendedName>
</protein>